<gene>
    <name evidence="7" type="ORF">PACLA_8A061962</name>
</gene>
<dbReference type="AlphaFoldDB" id="A0A7D9DCG8"/>
<dbReference type="Gene3D" id="6.10.250.380">
    <property type="match status" value="1"/>
</dbReference>
<evidence type="ECO:0000256" key="3">
    <source>
        <dbReference type="ARBA" id="ARBA00022737"/>
    </source>
</evidence>
<keyword evidence="4 7" id="KW-0647">Proteasome</keyword>
<dbReference type="InterPro" id="IPR002035">
    <property type="entry name" value="VWF_A"/>
</dbReference>
<evidence type="ECO:0000256" key="5">
    <source>
        <dbReference type="ARBA" id="ARBA00044341"/>
    </source>
</evidence>
<reference evidence="7" key="1">
    <citation type="submission" date="2020-04" db="EMBL/GenBank/DDBJ databases">
        <authorList>
            <person name="Alioto T."/>
            <person name="Alioto T."/>
            <person name="Gomez Garrido J."/>
        </authorList>
    </citation>
    <scope>NUCLEOTIDE SEQUENCE</scope>
    <source>
        <strain evidence="7">A484AB</strain>
    </source>
</reference>
<evidence type="ECO:0000256" key="1">
    <source>
        <dbReference type="ARBA" id="ARBA00005574"/>
    </source>
</evidence>
<evidence type="ECO:0000313" key="8">
    <source>
        <dbReference type="Proteomes" id="UP001152795"/>
    </source>
</evidence>
<dbReference type="GO" id="GO:0043161">
    <property type="term" value="P:proteasome-mediated ubiquitin-dependent protein catabolic process"/>
    <property type="evidence" value="ECO:0007669"/>
    <property type="project" value="TreeGrafter"/>
</dbReference>
<dbReference type="Proteomes" id="UP001152795">
    <property type="component" value="Unassembled WGS sequence"/>
</dbReference>
<evidence type="ECO:0000313" key="7">
    <source>
        <dbReference type="EMBL" id="CAB3979975.1"/>
    </source>
</evidence>
<dbReference type="PROSITE" id="PS50330">
    <property type="entry name" value="UIM"/>
    <property type="match status" value="1"/>
</dbReference>
<evidence type="ECO:0000256" key="2">
    <source>
        <dbReference type="ARBA" id="ARBA00014934"/>
    </source>
</evidence>
<dbReference type="SMART" id="SM00327">
    <property type="entry name" value="VWA"/>
    <property type="match status" value="1"/>
</dbReference>
<organism evidence="7 8">
    <name type="scientific">Paramuricea clavata</name>
    <name type="common">Red gorgonian</name>
    <name type="synonym">Violescent sea-whip</name>
    <dbReference type="NCBI Taxonomy" id="317549"/>
    <lineage>
        <taxon>Eukaryota</taxon>
        <taxon>Metazoa</taxon>
        <taxon>Cnidaria</taxon>
        <taxon>Anthozoa</taxon>
        <taxon>Octocorallia</taxon>
        <taxon>Malacalcyonacea</taxon>
        <taxon>Plexauridae</taxon>
        <taxon>Paramuricea</taxon>
    </lineage>
</organism>
<dbReference type="Pfam" id="PF13519">
    <property type="entry name" value="VWA_2"/>
    <property type="match status" value="1"/>
</dbReference>
<keyword evidence="3" id="KW-0677">Repeat</keyword>
<dbReference type="PROSITE" id="PS50234">
    <property type="entry name" value="VWFA"/>
    <property type="match status" value="1"/>
</dbReference>
<comment type="similarity">
    <text evidence="1">Belongs to the proteasome subunit S5A family.</text>
</comment>
<feature type="compositionally biased region" description="Basic and acidic residues" evidence="6">
    <location>
        <begin position="221"/>
        <end position="232"/>
    </location>
</feature>
<feature type="compositionally biased region" description="Polar residues" evidence="6">
    <location>
        <begin position="295"/>
        <end position="316"/>
    </location>
</feature>
<dbReference type="SMART" id="SM00726">
    <property type="entry name" value="UIM"/>
    <property type="match status" value="3"/>
</dbReference>
<dbReference type="GO" id="GO:0005829">
    <property type="term" value="C:cytosol"/>
    <property type="evidence" value="ECO:0007669"/>
    <property type="project" value="TreeGrafter"/>
</dbReference>
<dbReference type="FunFam" id="3.40.50.410:FF:000005">
    <property type="entry name" value="26S proteasome non-ATPase regulatory subunit 4"/>
    <property type="match status" value="1"/>
</dbReference>
<sequence>MVLESTVICVDNSEYMRNGDFLPTRIQAQQDAVNLVCHSKARQNPENSVGLMTLASLEVLVTLTTDVGKVLTKINSVIPKGAMNIVTGIRIAHLALKHRQSKNHRMRIVAFVGSPLENDEKELVKLAKRLKKEKVNVDIINFGEEETNTASLTTFINTVNGKDGTSSHLVTVPRGPILADALISSAIIAGEEGGAPASSDGLFDPSNDPELALAIRVSLEEQRQRQEEENKNTDPQGTVPSEEIPDSEEALLQQALRMSGAVSETSVGSTPFPDDVSMMSEADQIAYAIKMSLQGDDTASEAETPNPDSSRETTPMDTDMTRASMEADIPDFSEEMADPDFLHSVLSTLPNVDPDSEAVKAAIGQATQQNSSKSDSKKDEQMDEDSEKK</sequence>
<dbReference type="Gene3D" id="6.10.300.40">
    <property type="match status" value="1"/>
</dbReference>
<feature type="region of interest" description="Disordered" evidence="6">
    <location>
        <begin position="257"/>
        <end position="276"/>
    </location>
</feature>
<dbReference type="GO" id="GO:0031593">
    <property type="term" value="F:polyubiquitin modification-dependent protein binding"/>
    <property type="evidence" value="ECO:0007669"/>
    <property type="project" value="TreeGrafter"/>
</dbReference>
<protein>
    <recommendedName>
        <fullName evidence="2">26S proteasome non-ATPase regulatory subunit 4</fullName>
    </recommendedName>
    <alternativeName>
        <fullName evidence="5">26S proteasome regulatory subunit RPN10</fullName>
    </alternativeName>
</protein>
<feature type="region of interest" description="Disordered" evidence="6">
    <location>
        <begin position="221"/>
        <end position="246"/>
    </location>
</feature>
<feature type="region of interest" description="Disordered" evidence="6">
    <location>
        <begin position="295"/>
        <end position="389"/>
    </location>
</feature>
<accession>A0A7D9DCG8</accession>
<name>A0A7D9DCG8_PARCT</name>
<dbReference type="OrthoDB" id="1731724at2759"/>
<dbReference type="CDD" id="cd22297">
    <property type="entry name" value="PSMD4_RAZUL"/>
    <property type="match status" value="1"/>
</dbReference>
<dbReference type="CDD" id="cd01452">
    <property type="entry name" value="VWA_26S_proteasome_subunit"/>
    <property type="match status" value="1"/>
</dbReference>
<proteinExistence type="inferred from homology"/>
<dbReference type="PANTHER" id="PTHR10223:SF0">
    <property type="entry name" value="26S PROTEASOME NON-ATPASE REGULATORY SUBUNIT 4"/>
    <property type="match status" value="1"/>
</dbReference>
<dbReference type="Gene3D" id="3.40.50.410">
    <property type="entry name" value="von Willebrand factor, type A domain"/>
    <property type="match status" value="1"/>
</dbReference>
<dbReference type="InterPro" id="IPR049590">
    <property type="entry name" value="PSMD4_RAZUL-like"/>
</dbReference>
<dbReference type="InterPro" id="IPR003903">
    <property type="entry name" value="UIM_dom"/>
</dbReference>
<feature type="compositionally biased region" description="Basic and acidic residues" evidence="6">
    <location>
        <begin position="374"/>
        <end position="389"/>
    </location>
</feature>
<dbReference type="GO" id="GO:0005634">
    <property type="term" value="C:nucleus"/>
    <property type="evidence" value="ECO:0007669"/>
    <property type="project" value="TreeGrafter"/>
</dbReference>
<evidence type="ECO:0000256" key="6">
    <source>
        <dbReference type="SAM" id="MobiDB-lite"/>
    </source>
</evidence>
<dbReference type="SUPFAM" id="SSF53300">
    <property type="entry name" value="vWA-like"/>
    <property type="match status" value="1"/>
</dbReference>
<dbReference type="GO" id="GO:0008540">
    <property type="term" value="C:proteasome regulatory particle, base subcomplex"/>
    <property type="evidence" value="ECO:0007669"/>
    <property type="project" value="TreeGrafter"/>
</dbReference>
<dbReference type="InterPro" id="IPR027040">
    <property type="entry name" value="PSMD4"/>
</dbReference>
<dbReference type="PANTHER" id="PTHR10223">
    <property type="entry name" value="26S PROTEASOME NON-ATPASE REGULATORY SUBUNIT 4"/>
    <property type="match status" value="1"/>
</dbReference>
<keyword evidence="8" id="KW-1185">Reference proteome</keyword>
<evidence type="ECO:0000256" key="4">
    <source>
        <dbReference type="ARBA" id="ARBA00022942"/>
    </source>
</evidence>
<dbReference type="InterPro" id="IPR036465">
    <property type="entry name" value="vWFA_dom_sf"/>
</dbReference>
<dbReference type="Pfam" id="PF02809">
    <property type="entry name" value="UIM"/>
    <property type="match status" value="3"/>
</dbReference>
<comment type="caution">
    <text evidence="7">The sequence shown here is derived from an EMBL/GenBank/DDBJ whole genome shotgun (WGS) entry which is preliminary data.</text>
</comment>
<feature type="compositionally biased region" description="Acidic residues" evidence="6">
    <location>
        <begin position="328"/>
        <end position="338"/>
    </location>
</feature>
<dbReference type="EMBL" id="CACRXK020000246">
    <property type="protein sequence ID" value="CAB3979975.1"/>
    <property type="molecule type" value="Genomic_DNA"/>
</dbReference>